<dbReference type="KEGG" id="pgb:H744_1c0756"/>
<gene>
    <name evidence="2" type="ORF">H744_1c0756</name>
</gene>
<feature type="signal peptide" evidence="1">
    <location>
        <begin position="1"/>
        <end position="21"/>
    </location>
</feature>
<feature type="chain" id="PRO_5002183776" evidence="1">
    <location>
        <begin position="22"/>
        <end position="170"/>
    </location>
</feature>
<organism evidence="2 3">
    <name type="scientific">Photobacterium gaetbulicola Gung47</name>
    <dbReference type="NCBI Taxonomy" id="658445"/>
    <lineage>
        <taxon>Bacteria</taxon>
        <taxon>Pseudomonadati</taxon>
        <taxon>Pseudomonadota</taxon>
        <taxon>Gammaproteobacteria</taxon>
        <taxon>Vibrionales</taxon>
        <taxon>Vibrionaceae</taxon>
        <taxon>Photobacterium</taxon>
    </lineage>
</organism>
<evidence type="ECO:0000256" key="1">
    <source>
        <dbReference type="SAM" id="SignalP"/>
    </source>
</evidence>
<dbReference type="PATRIC" id="fig|658445.3.peg.823"/>
<accession>A0A0C5W352</accession>
<protein>
    <submittedName>
        <fullName evidence="2">Uncharacterized protein</fullName>
    </submittedName>
</protein>
<proteinExistence type="predicted"/>
<dbReference type="HOGENOM" id="CLU_1569231_0_0_6"/>
<evidence type="ECO:0000313" key="3">
    <source>
        <dbReference type="Proteomes" id="UP000032303"/>
    </source>
</evidence>
<dbReference type="AlphaFoldDB" id="A0A0C5W352"/>
<evidence type="ECO:0000313" key="2">
    <source>
        <dbReference type="EMBL" id="AJR05781.1"/>
    </source>
</evidence>
<dbReference type="Proteomes" id="UP000032303">
    <property type="component" value="Chromosome 1"/>
</dbReference>
<name>A0A0C5W352_9GAMM</name>
<reference evidence="2 3" key="1">
    <citation type="submission" date="2013-05" db="EMBL/GenBank/DDBJ databases">
        <title>Complete genome sequence of the lipase-producing bacterium Photobacterium gaetbulicola Gung47.</title>
        <authorList>
            <person name="Kim Y.-O."/>
        </authorList>
    </citation>
    <scope>NUCLEOTIDE SEQUENCE [LARGE SCALE GENOMIC DNA]</scope>
    <source>
        <strain evidence="2 3">Gung47</strain>
    </source>
</reference>
<dbReference type="OrthoDB" id="5814389at2"/>
<keyword evidence="3" id="KW-1185">Reference proteome</keyword>
<sequence length="170" mass="19701">MKHLTPVILLILCLTSADVTAQIQPTSETLNNERMCRLDIYHLTKSQQNTFTPDLQIAVITNNAMRNRYVDLKTDITHPTGFENFHYYRSGSPVEVFTTNWRNNGTKHTVGRFVMLGATSDKQAFDIFTTLVKQDKGHFELRGNNKKYQFNAREQDVTNFLDCVKQHYRP</sequence>
<dbReference type="EMBL" id="CP005973">
    <property type="protein sequence ID" value="AJR05781.1"/>
    <property type="molecule type" value="Genomic_DNA"/>
</dbReference>
<keyword evidence="1" id="KW-0732">Signal</keyword>